<name>A0A0A9HB85_ARUDO</name>
<organism evidence="2">
    <name type="scientific">Arundo donax</name>
    <name type="common">Giant reed</name>
    <name type="synonym">Donax arundinaceus</name>
    <dbReference type="NCBI Taxonomy" id="35708"/>
    <lineage>
        <taxon>Eukaryota</taxon>
        <taxon>Viridiplantae</taxon>
        <taxon>Streptophyta</taxon>
        <taxon>Embryophyta</taxon>
        <taxon>Tracheophyta</taxon>
        <taxon>Spermatophyta</taxon>
        <taxon>Magnoliopsida</taxon>
        <taxon>Liliopsida</taxon>
        <taxon>Poales</taxon>
        <taxon>Poaceae</taxon>
        <taxon>PACMAD clade</taxon>
        <taxon>Arundinoideae</taxon>
        <taxon>Arundineae</taxon>
        <taxon>Arundo</taxon>
    </lineage>
</organism>
<dbReference type="EMBL" id="GBRH01164827">
    <property type="protein sequence ID" value="JAE33069.1"/>
    <property type="molecule type" value="Transcribed_RNA"/>
</dbReference>
<reference evidence="2" key="1">
    <citation type="submission" date="2014-09" db="EMBL/GenBank/DDBJ databases">
        <authorList>
            <person name="Magalhaes I.L.F."/>
            <person name="Oliveira U."/>
            <person name="Santos F.R."/>
            <person name="Vidigal T.H.D.A."/>
            <person name="Brescovit A.D."/>
            <person name="Santos A.J."/>
        </authorList>
    </citation>
    <scope>NUCLEOTIDE SEQUENCE</scope>
    <source>
        <tissue evidence="2">Shoot tissue taken approximately 20 cm above the soil surface</tissue>
    </source>
</reference>
<proteinExistence type="predicted"/>
<protein>
    <submittedName>
        <fullName evidence="2">Uncharacterized protein</fullName>
    </submittedName>
</protein>
<evidence type="ECO:0000256" key="1">
    <source>
        <dbReference type="SAM" id="MobiDB-lite"/>
    </source>
</evidence>
<accession>A0A0A9HB85</accession>
<sequence>MKISTSPSPGLKQEQHNSSKKKLLLFMDFSTFINSNQAELNESVHQSRARSEAAGAANRRLLVLPGEQPRADLGRVDVGEPVLGDPVPRLGVPHPGDFLGRRRPVTSAPSP</sequence>
<feature type="region of interest" description="Disordered" evidence="1">
    <location>
        <begin position="44"/>
        <end position="111"/>
    </location>
</feature>
<reference evidence="2" key="2">
    <citation type="journal article" date="2015" name="Data Brief">
        <title>Shoot transcriptome of the giant reed, Arundo donax.</title>
        <authorList>
            <person name="Barrero R.A."/>
            <person name="Guerrero F.D."/>
            <person name="Moolhuijzen P."/>
            <person name="Goolsby J.A."/>
            <person name="Tidwell J."/>
            <person name="Bellgard S.E."/>
            <person name="Bellgard M.I."/>
        </authorList>
    </citation>
    <scope>NUCLEOTIDE SEQUENCE</scope>
    <source>
        <tissue evidence="2">Shoot tissue taken approximately 20 cm above the soil surface</tissue>
    </source>
</reference>
<evidence type="ECO:0000313" key="2">
    <source>
        <dbReference type="EMBL" id="JAE33069.1"/>
    </source>
</evidence>
<feature type="compositionally biased region" description="Basic and acidic residues" evidence="1">
    <location>
        <begin position="69"/>
        <end position="78"/>
    </location>
</feature>
<dbReference type="AlphaFoldDB" id="A0A0A9HB85"/>